<keyword evidence="2" id="KW-1185">Reference proteome</keyword>
<reference evidence="1 2" key="1">
    <citation type="journal article" date="2012" name="Vet. Microbiol.">
        <title>Complete genome sequence and characterization of a broad-host range T4-like bacteriophage phiAS5 infecting Aeromonas salmonicida subsp. salmonicida.</title>
        <authorList>
            <person name="Kim J.H."/>
            <person name="Son J.S."/>
            <person name="Choi Y.J."/>
            <person name="Choresca C.H.Jr."/>
            <person name="Shin S.P."/>
            <person name="Han J.E."/>
            <person name="Jun J.W."/>
            <person name="Park S.C."/>
        </authorList>
    </citation>
    <scope>NUCLEOTIDE SEQUENCE [LARGE SCALE GENOMIC DNA]</scope>
</reference>
<organism evidence="1 2">
    <name type="scientific">Aeromonas phage phiAS5</name>
    <dbReference type="NCBI Taxonomy" id="879630"/>
    <lineage>
        <taxon>Viruses</taxon>
        <taxon>Duplodnaviria</taxon>
        <taxon>Heunggongvirae</taxon>
        <taxon>Uroviricota</taxon>
        <taxon>Caudoviricetes</taxon>
        <taxon>Pantevenvirales</taxon>
        <taxon>Straboviridae</taxon>
        <taxon>Chrysonvirus</taxon>
        <taxon>Chrysonvirus as5</taxon>
    </lineage>
</organism>
<evidence type="ECO:0000313" key="2">
    <source>
        <dbReference type="Proteomes" id="UP000002236"/>
    </source>
</evidence>
<protein>
    <submittedName>
        <fullName evidence="1">Uncharacterized protein</fullName>
    </submittedName>
</protein>
<evidence type="ECO:0000313" key="1">
    <source>
        <dbReference type="EMBL" id="ADM80070.1"/>
    </source>
</evidence>
<dbReference type="RefSeq" id="YP_003969516.1">
    <property type="nucleotide sequence ID" value="NC_014636.1"/>
</dbReference>
<name>E1A1Y1_9CAUD</name>
<gene>
    <name evidence="1" type="ORF">phiAS5_ORF0227</name>
</gene>
<dbReference type="KEGG" id="vg:9861634"/>
<dbReference type="OrthoDB" id="20281at10239"/>
<dbReference type="GeneID" id="9861634"/>
<dbReference type="Proteomes" id="UP000002236">
    <property type="component" value="Segment"/>
</dbReference>
<sequence length="176" mass="18665">MKLKSIIIALGLIAGTANAAVVENFTQHTMDEVQAKIAAKNSGEVCNIEFSGEVGPEQLSIGINKNSNTVAIFGYMLEGNQALSPIMYTLNKSQAVELANMIPDIAKSDASGVDDESSIQANVTKGTKTLVIEKYNTNEVMFGVGDEDSLVGGYYVDIKGNEQMIADCVSTAASYL</sequence>
<proteinExistence type="predicted"/>
<accession>E1A1Y1</accession>
<dbReference type="EMBL" id="HM452126">
    <property type="protein sequence ID" value="ADM80070.1"/>
    <property type="molecule type" value="Genomic_DNA"/>
</dbReference>